<evidence type="ECO:0008006" key="8">
    <source>
        <dbReference type="Google" id="ProtNLM"/>
    </source>
</evidence>
<dbReference type="SUPFAM" id="SSF50723">
    <property type="entry name" value="Core binding factor beta, CBF"/>
    <property type="match status" value="1"/>
</dbReference>
<dbReference type="Proteomes" id="UP001519460">
    <property type="component" value="Unassembled WGS sequence"/>
</dbReference>
<evidence type="ECO:0000313" key="7">
    <source>
        <dbReference type="Proteomes" id="UP001519460"/>
    </source>
</evidence>
<evidence type="ECO:0000256" key="5">
    <source>
        <dbReference type="SAM" id="MobiDB-lite"/>
    </source>
</evidence>
<evidence type="ECO:0000256" key="1">
    <source>
        <dbReference type="ARBA" id="ARBA00004123"/>
    </source>
</evidence>
<gene>
    <name evidence="6" type="ORF">BaRGS_00008459</name>
</gene>
<comment type="subcellular location">
    <subcellularLocation>
        <location evidence="1">Nucleus</location>
    </subcellularLocation>
</comment>
<comment type="caution">
    <text evidence="6">The sequence shown here is derived from an EMBL/GenBank/DDBJ whole genome shotgun (WGS) entry which is preliminary data.</text>
</comment>
<organism evidence="6 7">
    <name type="scientific">Batillaria attramentaria</name>
    <dbReference type="NCBI Taxonomy" id="370345"/>
    <lineage>
        <taxon>Eukaryota</taxon>
        <taxon>Metazoa</taxon>
        <taxon>Spiralia</taxon>
        <taxon>Lophotrochozoa</taxon>
        <taxon>Mollusca</taxon>
        <taxon>Gastropoda</taxon>
        <taxon>Caenogastropoda</taxon>
        <taxon>Sorbeoconcha</taxon>
        <taxon>Cerithioidea</taxon>
        <taxon>Batillariidae</taxon>
        <taxon>Batillaria</taxon>
    </lineage>
</organism>
<evidence type="ECO:0000256" key="2">
    <source>
        <dbReference type="ARBA" id="ARBA00023242"/>
    </source>
</evidence>
<evidence type="ECO:0000313" key="6">
    <source>
        <dbReference type="EMBL" id="KAK7500236.1"/>
    </source>
</evidence>
<accession>A0ABD0LLW0</accession>
<protein>
    <recommendedName>
        <fullName evidence="8">Protein big brother</fullName>
    </recommendedName>
</protein>
<dbReference type="InterPro" id="IPR036552">
    <property type="entry name" value="CBF_bsu_sf"/>
</dbReference>
<feature type="non-terminal residue" evidence="6">
    <location>
        <position position="1"/>
    </location>
</feature>
<dbReference type="PANTHER" id="PTHR10276:SF3">
    <property type="entry name" value="CORE-BINDING FACTOR SUBUNIT BETA"/>
    <property type="match status" value="1"/>
</dbReference>
<proteinExistence type="inferred from homology"/>
<dbReference type="GO" id="GO:0005634">
    <property type="term" value="C:nucleus"/>
    <property type="evidence" value="ECO:0007669"/>
    <property type="project" value="UniProtKB-SubCell"/>
</dbReference>
<dbReference type="EMBL" id="JACVVK020000038">
    <property type="protein sequence ID" value="KAK7500236.1"/>
    <property type="molecule type" value="Genomic_DNA"/>
</dbReference>
<keyword evidence="7" id="KW-1185">Reference proteome</keyword>
<feature type="coiled-coil region" evidence="4">
    <location>
        <begin position="170"/>
        <end position="214"/>
    </location>
</feature>
<reference evidence="6 7" key="1">
    <citation type="journal article" date="2023" name="Sci. Data">
        <title>Genome assembly of the Korean intertidal mud-creeper Batillaria attramentaria.</title>
        <authorList>
            <person name="Patra A.K."/>
            <person name="Ho P.T."/>
            <person name="Jun S."/>
            <person name="Lee S.J."/>
            <person name="Kim Y."/>
            <person name="Won Y.J."/>
        </authorList>
    </citation>
    <scope>NUCLEOTIDE SEQUENCE [LARGE SCALE GENOMIC DNA]</scope>
    <source>
        <strain evidence="6">Wonlab-2016</strain>
    </source>
</reference>
<dbReference type="PANTHER" id="PTHR10276">
    <property type="entry name" value="CORE-BINDING FACTOR, BETA SUBUNIT"/>
    <property type="match status" value="1"/>
</dbReference>
<evidence type="ECO:0000256" key="4">
    <source>
        <dbReference type="SAM" id="Coils"/>
    </source>
</evidence>
<evidence type="ECO:0000256" key="3">
    <source>
        <dbReference type="ARBA" id="ARBA00025734"/>
    </source>
</evidence>
<sequence length="237" mass="26714">SFLLACPTAGGVGSHPGFELRAGTLFRHELALTGVVLAVYQPAEVALGRPTLSSPCLTENATSANFRTFRRTDLEEKDDRSADEAGPEVNCRLQHGRCWERLSEEGRGDRMVVTVRAIVACRQCLRNCDETVRASVHLKSQFILNGVCVIWRGWVDLVRLDGIGCLEFDDERAEAEDALLREQIEQYNRRLRDFEERQRQYRQEQERQAESEAEVVQALLQISNPPDPHPSHPNSSG</sequence>
<keyword evidence="2" id="KW-0539">Nucleus</keyword>
<dbReference type="InterPro" id="IPR003417">
    <property type="entry name" value="CBF_beta"/>
</dbReference>
<dbReference type="Pfam" id="PF02312">
    <property type="entry name" value="CBF_beta"/>
    <property type="match status" value="1"/>
</dbReference>
<name>A0ABD0LLW0_9CAEN</name>
<comment type="similarity">
    <text evidence="3">Belongs to the CBF-beta family.</text>
</comment>
<keyword evidence="4" id="KW-0175">Coiled coil</keyword>
<feature type="region of interest" description="Disordered" evidence="5">
    <location>
        <begin position="218"/>
        <end position="237"/>
    </location>
</feature>
<dbReference type="Gene3D" id="2.40.250.10">
    <property type="entry name" value="Core binding factor, beta subunit"/>
    <property type="match status" value="1"/>
</dbReference>
<dbReference type="AlphaFoldDB" id="A0ABD0LLW0"/>